<accession>B6JYI9</accession>
<name>B6JYI9_SCHJY</name>
<feature type="compositionally biased region" description="Basic residues" evidence="3">
    <location>
        <begin position="80"/>
        <end position="89"/>
    </location>
</feature>
<dbReference type="SMART" id="SM00360">
    <property type="entry name" value="RRM"/>
    <property type="match status" value="2"/>
</dbReference>
<dbReference type="OrthoDB" id="1875751at2759"/>
<dbReference type="PROSITE" id="PS50102">
    <property type="entry name" value="RRM"/>
    <property type="match status" value="2"/>
</dbReference>
<dbReference type="GO" id="GO:0005730">
    <property type="term" value="C:nucleolus"/>
    <property type="evidence" value="ECO:0000318"/>
    <property type="project" value="GO_Central"/>
</dbReference>
<gene>
    <name evidence="6" type="primary">rnp24</name>
    <name evidence="5" type="ORF">SJAG_01650</name>
</gene>
<dbReference type="VEuPathDB" id="FungiDB:SJAG_01650"/>
<dbReference type="SUPFAM" id="SSF54928">
    <property type="entry name" value="RNA-binding domain, RBD"/>
    <property type="match status" value="2"/>
</dbReference>
<dbReference type="GO" id="GO:0001731">
    <property type="term" value="P:formation of translation preinitiation complex"/>
    <property type="evidence" value="ECO:0000318"/>
    <property type="project" value="GO_Central"/>
</dbReference>
<dbReference type="STRING" id="402676.B6JYI9"/>
<feature type="region of interest" description="Disordered" evidence="3">
    <location>
        <begin position="338"/>
        <end position="391"/>
    </location>
</feature>
<feature type="domain" description="RRM" evidence="4">
    <location>
        <begin position="147"/>
        <end position="253"/>
    </location>
</feature>
<evidence type="ECO:0000256" key="3">
    <source>
        <dbReference type="SAM" id="MobiDB-lite"/>
    </source>
</evidence>
<keyword evidence="7" id="KW-1185">Reference proteome</keyword>
<dbReference type="Gene3D" id="3.30.70.330">
    <property type="match status" value="2"/>
</dbReference>
<dbReference type="InterPro" id="IPR012677">
    <property type="entry name" value="Nucleotide-bd_a/b_plait_sf"/>
</dbReference>
<dbReference type="OMA" id="RVWVNQL"/>
<organism evidence="5 7">
    <name type="scientific">Schizosaccharomyces japonicus (strain yFS275 / FY16936)</name>
    <name type="common">Fission yeast</name>
    <dbReference type="NCBI Taxonomy" id="402676"/>
    <lineage>
        <taxon>Eukaryota</taxon>
        <taxon>Fungi</taxon>
        <taxon>Dikarya</taxon>
        <taxon>Ascomycota</taxon>
        <taxon>Taphrinomycotina</taxon>
        <taxon>Schizosaccharomycetes</taxon>
        <taxon>Schizosaccharomycetales</taxon>
        <taxon>Schizosaccharomycetaceae</taxon>
        <taxon>Schizosaccharomyces</taxon>
    </lineage>
</organism>
<dbReference type="GO" id="GO:0034057">
    <property type="term" value="F:RNA strand-exchange activity"/>
    <property type="evidence" value="ECO:0000318"/>
    <property type="project" value="GO_Central"/>
</dbReference>
<dbReference type="EMBL" id="KE651168">
    <property type="protein sequence ID" value="EEB06607.1"/>
    <property type="molecule type" value="Genomic_DNA"/>
</dbReference>
<evidence type="ECO:0000256" key="1">
    <source>
        <dbReference type="ARBA" id="ARBA00022884"/>
    </source>
</evidence>
<dbReference type="eggNOG" id="KOG4210">
    <property type="taxonomic scope" value="Eukaryota"/>
</dbReference>
<dbReference type="GO" id="GO:0097010">
    <property type="term" value="P:eukaryotic translation initiation factor 4F complex assembly"/>
    <property type="evidence" value="ECO:0000318"/>
    <property type="project" value="GO_Central"/>
</dbReference>
<evidence type="ECO:0000313" key="5">
    <source>
        <dbReference type="EMBL" id="EEB06607.1"/>
    </source>
</evidence>
<feature type="region of interest" description="Disordered" evidence="3">
    <location>
        <begin position="1"/>
        <end position="89"/>
    </location>
</feature>
<feature type="compositionally biased region" description="Basic residues" evidence="3">
    <location>
        <begin position="46"/>
        <end position="59"/>
    </location>
</feature>
<protein>
    <submittedName>
        <fullName evidence="5">RNA-binding protein Rnp24</fullName>
    </submittedName>
</protein>
<evidence type="ECO:0000313" key="6">
    <source>
        <dbReference type="JaponicusDB" id="SJAG_01650"/>
    </source>
</evidence>
<dbReference type="Pfam" id="PF00076">
    <property type="entry name" value="RRM_1"/>
    <property type="match status" value="2"/>
</dbReference>
<dbReference type="GeneID" id="7052340"/>
<dbReference type="Proteomes" id="UP000001744">
    <property type="component" value="Unassembled WGS sequence"/>
</dbReference>
<evidence type="ECO:0000256" key="2">
    <source>
        <dbReference type="PROSITE-ProRule" id="PRU00176"/>
    </source>
</evidence>
<dbReference type="InterPro" id="IPR000504">
    <property type="entry name" value="RRM_dom"/>
</dbReference>
<dbReference type="AlphaFoldDB" id="B6JYI9"/>
<dbReference type="JaponicusDB" id="SJAG_01650">
    <property type="gene designation" value="rnp24"/>
</dbReference>
<evidence type="ECO:0000259" key="4">
    <source>
        <dbReference type="PROSITE" id="PS50102"/>
    </source>
</evidence>
<dbReference type="RefSeq" id="XP_002172900.1">
    <property type="nucleotide sequence ID" value="XM_002172864.2"/>
</dbReference>
<evidence type="ECO:0000313" key="7">
    <source>
        <dbReference type="Proteomes" id="UP000001744"/>
    </source>
</evidence>
<dbReference type="InterPro" id="IPR035979">
    <property type="entry name" value="RBD_domain_sf"/>
</dbReference>
<dbReference type="HOGENOM" id="CLU_027451_0_0_1"/>
<feature type="region of interest" description="Disordered" evidence="3">
    <location>
        <begin position="117"/>
        <end position="144"/>
    </location>
</feature>
<feature type="compositionally biased region" description="Basic and acidic residues" evidence="3">
    <location>
        <begin position="371"/>
        <end position="386"/>
    </location>
</feature>
<dbReference type="PANTHER" id="PTHR23236:SF11">
    <property type="entry name" value="EUKARYOTIC TRANSLATION INITIATION FACTOR 4H"/>
    <property type="match status" value="1"/>
</dbReference>
<proteinExistence type="predicted"/>
<sequence length="414" mass="45957">MSKDHSEHAEDDDSSRSRKESVSDNELPQNAEDAPSDTENKVSKDSKHHKSKHHASSKHSKGDEEELLEIDVSQPVPPSRKLRRKLRKAGKIDKDGNWTEEALKEAKKKEAKRLRRLEKKLGEKDTDEDAEKGPKGSSAPNKPATKFGIWIGNLSFLTTVDILKEFFVRETAAIAAEQGGNGLQAEQIVRVHMPMNKIRKNQNRGFAYVDFDSEESLGLALACSEHALNGRNVLIKSSTDYTGRPDKVTVSKTEKIAARPANPPSSTLFVGNLPFDATKETLSEYFGDAGRIRRVRLMTFEDTGKCKGFGFVDFFDVETAQRAMAMSHDTWRLEYGQDRSKRVRPARAARTNNSGDYGDGADETGSGEADSYERPVKRSRKVDPRSIRPGAALARAARATAAIVKPQGTKIKFD</sequence>
<dbReference type="PANTHER" id="PTHR23236">
    <property type="entry name" value="EUKARYOTIC TRANSLATION INITIATION FACTOR 4B/4H"/>
    <property type="match status" value="1"/>
</dbReference>
<feature type="compositionally biased region" description="Basic and acidic residues" evidence="3">
    <location>
        <begin position="1"/>
        <end position="22"/>
    </location>
</feature>
<keyword evidence="1 2" id="KW-0694">RNA-binding</keyword>
<dbReference type="GO" id="GO:0043024">
    <property type="term" value="F:ribosomal small subunit binding"/>
    <property type="evidence" value="ECO:0000318"/>
    <property type="project" value="GO_Central"/>
</dbReference>
<dbReference type="GO" id="GO:0033592">
    <property type="term" value="F:RNA strand annealing activity"/>
    <property type="evidence" value="ECO:0000318"/>
    <property type="project" value="GO_Central"/>
</dbReference>
<reference evidence="5 7" key="1">
    <citation type="journal article" date="2011" name="Science">
        <title>Comparative functional genomics of the fission yeasts.</title>
        <authorList>
            <person name="Rhind N."/>
            <person name="Chen Z."/>
            <person name="Yassour M."/>
            <person name="Thompson D.A."/>
            <person name="Haas B.J."/>
            <person name="Habib N."/>
            <person name="Wapinski I."/>
            <person name="Roy S."/>
            <person name="Lin M.F."/>
            <person name="Heiman D.I."/>
            <person name="Young S.K."/>
            <person name="Furuya K."/>
            <person name="Guo Y."/>
            <person name="Pidoux A."/>
            <person name="Chen H.M."/>
            <person name="Robbertse B."/>
            <person name="Goldberg J.M."/>
            <person name="Aoki K."/>
            <person name="Bayne E.H."/>
            <person name="Berlin A.M."/>
            <person name="Desjardins C.A."/>
            <person name="Dobbs E."/>
            <person name="Dukaj L."/>
            <person name="Fan L."/>
            <person name="FitzGerald M.G."/>
            <person name="French C."/>
            <person name="Gujja S."/>
            <person name="Hansen K."/>
            <person name="Keifenheim D."/>
            <person name="Levin J.Z."/>
            <person name="Mosher R.A."/>
            <person name="Mueller C.A."/>
            <person name="Pfiffner J."/>
            <person name="Priest M."/>
            <person name="Russ C."/>
            <person name="Smialowska A."/>
            <person name="Swoboda P."/>
            <person name="Sykes S.M."/>
            <person name="Vaughn M."/>
            <person name="Vengrova S."/>
            <person name="Yoder R."/>
            <person name="Zeng Q."/>
            <person name="Allshire R."/>
            <person name="Baulcombe D."/>
            <person name="Birren B.W."/>
            <person name="Brown W."/>
            <person name="Ekwall K."/>
            <person name="Kellis M."/>
            <person name="Leatherwood J."/>
            <person name="Levin H."/>
            <person name="Margalit H."/>
            <person name="Martienssen R."/>
            <person name="Nieduszynski C.A."/>
            <person name="Spatafora J.W."/>
            <person name="Friedman N."/>
            <person name="Dalgaard J.Z."/>
            <person name="Baumann P."/>
            <person name="Niki H."/>
            <person name="Regev A."/>
            <person name="Nusbaum C."/>
        </authorList>
    </citation>
    <scope>NUCLEOTIDE SEQUENCE [LARGE SCALE GENOMIC DNA]</scope>
    <source>
        <strain evidence="7">yFS275 / FY16936</strain>
    </source>
</reference>
<feature type="domain" description="RRM" evidence="4">
    <location>
        <begin position="266"/>
        <end position="348"/>
    </location>
</feature>